<evidence type="ECO:0000313" key="2">
    <source>
        <dbReference type="Proteomes" id="UP001057402"/>
    </source>
</evidence>
<gene>
    <name evidence="1" type="ORF">MLD38_029500</name>
</gene>
<proteinExistence type="predicted"/>
<name>A0ACB9N460_9MYRT</name>
<dbReference type="EMBL" id="CM042887">
    <property type="protein sequence ID" value="KAI4331304.1"/>
    <property type="molecule type" value="Genomic_DNA"/>
</dbReference>
<accession>A0ACB9N460</accession>
<protein>
    <submittedName>
        <fullName evidence="1">Uncharacterized protein</fullName>
    </submittedName>
</protein>
<keyword evidence="2" id="KW-1185">Reference proteome</keyword>
<evidence type="ECO:0000313" key="1">
    <source>
        <dbReference type="EMBL" id="KAI4331304.1"/>
    </source>
</evidence>
<sequence length="76" mass="8215">MIGTSRYSPRRDASSKLSTRSRLSRLPGLPRSESGEGLRLRGHPEEGPGQAFGSDECYPSLPHHQVPGVARDGNDS</sequence>
<reference evidence="2" key="1">
    <citation type="journal article" date="2023" name="Front. Plant Sci.">
        <title>Chromosomal-level genome assembly of Melastoma candidum provides insights into trichome evolution.</title>
        <authorList>
            <person name="Zhong Y."/>
            <person name="Wu W."/>
            <person name="Sun C."/>
            <person name="Zou P."/>
            <person name="Liu Y."/>
            <person name="Dai S."/>
            <person name="Zhou R."/>
        </authorList>
    </citation>
    <scope>NUCLEOTIDE SEQUENCE [LARGE SCALE GENOMIC DNA]</scope>
</reference>
<comment type="caution">
    <text evidence="1">The sequence shown here is derived from an EMBL/GenBank/DDBJ whole genome shotgun (WGS) entry which is preliminary data.</text>
</comment>
<organism evidence="1 2">
    <name type="scientific">Melastoma candidum</name>
    <dbReference type="NCBI Taxonomy" id="119954"/>
    <lineage>
        <taxon>Eukaryota</taxon>
        <taxon>Viridiplantae</taxon>
        <taxon>Streptophyta</taxon>
        <taxon>Embryophyta</taxon>
        <taxon>Tracheophyta</taxon>
        <taxon>Spermatophyta</taxon>
        <taxon>Magnoliopsida</taxon>
        <taxon>eudicotyledons</taxon>
        <taxon>Gunneridae</taxon>
        <taxon>Pentapetalae</taxon>
        <taxon>rosids</taxon>
        <taxon>malvids</taxon>
        <taxon>Myrtales</taxon>
        <taxon>Melastomataceae</taxon>
        <taxon>Melastomatoideae</taxon>
        <taxon>Melastomateae</taxon>
        <taxon>Melastoma</taxon>
    </lineage>
</organism>
<dbReference type="Proteomes" id="UP001057402">
    <property type="component" value="Chromosome 8"/>
</dbReference>